<feature type="compositionally biased region" description="Basic and acidic residues" evidence="1">
    <location>
        <begin position="57"/>
        <end position="70"/>
    </location>
</feature>
<protein>
    <submittedName>
        <fullName evidence="2">Uncharacterized protein</fullName>
    </submittedName>
</protein>
<evidence type="ECO:0000313" key="3">
    <source>
        <dbReference type="Proteomes" id="UP000765509"/>
    </source>
</evidence>
<name>A0A9Q3B9I7_9BASI</name>
<organism evidence="2 3">
    <name type="scientific">Austropuccinia psidii MF-1</name>
    <dbReference type="NCBI Taxonomy" id="1389203"/>
    <lineage>
        <taxon>Eukaryota</taxon>
        <taxon>Fungi</taxon>
        <taxon>Dikarya</taxon>
        <taxon>Basidiomycota</taxon>
        <taxon>Pucciniomycotina</taxon>
        <taxon>Pucciniomycetes</taxon>
        <taxon>Pucciniales</taxon>
        <taxon>Sphaerophragmiaceae</taxon>
        <taxon>Austropuccinia</taxon>
    </lineage>
</organism>
<accession>A0A9Q3B9I7</accession>
<sequence>MTSIPVFKYEQFPGSSSRDTPVSVQELVYGIKAEGEGTSYQLVDRENELLPSSEKAIGPRKDKRTSEGLDTHVLQGTG</sequence>
<evidence type="ECO:0000313" key="2">
    <source>
        <dbReference type="EMBL" id="MBW0461219.1"/>
    </source>
</evidence>
<dbReference type="EMBL" id="AVOT02000126">
    <property type="protein sequence ID" value="MBW0461219.1"/>
    <property type="molecule type" value="Genomic_DNA"/>
</dbReference>
<evidence type="ECO:0000256" key="1">
    <source>
        <dbReference type="SAM" id="MobiDB-lite"/>
    </source>
</evidence>
<comment type="caution">
    <text evidence="2">The sequence shown here is derived from an EMBL/GenBank/DDBJ whole genome shotgun (WGS) entry which is preliminary data.</text>
</comment>
<reference evidence="2" key="1">
    <citation type="submission" date="2021-03" db="EMBL/GenBank/DDBJ databases">
        <title>Draft genome sequence of rust myrtle Austropuccinia psidii MF-1, a brazilian biotype.</title>
        <authorList>
            <person name="Quecine M.C."/>
            <person name="Pachon D.M.R."/>
            <person name="Bonatelli M.L."/>
            <person name="Correr F.H."/>
            <person name="Franceschini L.M."/>
            <person name="Leite T.F."/>
            <person name="Margarido G.R.A."/>
            <person name="Almeida C.A."/>
            <person name="Ferrarezi J.A."/>
            <person name="Labate C.A."/>
        </authorList>
    </citation>
    <scope>NUCLEOTIDE SEQUENCE</scope>
    <source>
        <strain evidence="2">MF-1</strain>
    </source>
</reference>
<dbReference type="AlphaFoldDB" id="A0A9Q3B9I7"/>
<feature type="region of interest" description="Disordered" evidence="1">
    <location>
        <begin position="52"/>
        <end position="78"/>
    </location>
</feature>
<proteinExistence type="predicted"/>
<keyword evidence="3" id="KW-1185">Reference proteome</keyword>
<dbReference type="Proteomes" id="UP000765509">
    <property type="component" value="Unassembled WGS sequence"/>
</dbReference>
<gene>
    <name evidence="2" type="ORF">O181_000934</name>
</gene>